<dbReference type="AlphaFoldDB" id="A0A4Q7ACJ6"/>
<dbReference type="EMBL" id="SGSQ01000029">
    <property type="protein sequence ID" value="RZG43807.1"/>
    <property type="molecule type" value="Genomic_DNA"/>
</dbReference>
<dbReference type="RefSeq" id="WP_130132317.1">
    <property type="nucleotide sequence ID" value="NZ_SGSQ01000029.1"/>
</dbReference>
<name>A0A4Q7ACJ6_9GAMM</name>
<organism evidence="1 2">
    <name type="scientific">Acinetobacter wuhouensis</name>
    <dbReference type="NCBI Taxonomy" id="1879050"/>
    <lineage>
        <taxon>Bacteria</taxon>
        <taxon>Pseudomonadati</taxon>
        <taxon>Pseudomonadota</taxon>
        <taxon>Gammaproteobacteria</taxon>
        <taxon>Moraxellales</taxon>
        <taxon>Moraxellaceae</taxon>
        <taxon>Acinetobacter</taxon>
    </lineage>
</organism>
<sequence length="148" mass="17438">MGYKIKIELFKELEISLLDFESSSAVHILNSFDQINWIQQATWGFMEENHGTFPYFEIQHIHSERKIGGLFVTYTPNDYNFICHAEIYQKQPKSHLFGLFKSEVMPSFDNEQTPFDVFRTGIERFLHGNDAEVERLLNIKYPQLGGRR</sequence>
<accession>A0A4Q7ACJ6</accession>
<evidence type="ECO:0000313" key="2">
    <source>
        <dbReference type="Proteomes" id="UP000293863"/>
    </source>
</evidence>
<protein>
    <submittedName>
        <fullName evidence="1">Uncharacterized protein</fullName>
    </submittedName>
</protein>
<reference evidence="1 2" key="1">
    <citation type="submission" date="2019-02" db="EMBL/GenBank/DDBJ databases">
        <title>The Batch Genome Submission of Acinetobacter spp. strains.</title>
        <authorList>
            <person name="Qin J."/>
            <person name="Hu Y."/>
            <person name="Ye H."/>
            <person name="Wei L."/>
            <person name="Feng Y."/>
            <person name="Zong Z."/>
        </authorList>
    </citation>
    <scope>NUCLEOTIDE SEQUENCE [LARGE SCALE GENOMIC DNA]</scope>
    <source>
        <strain evidence="1 2">WCHAW060049</strain>
    </source>
</reference>
<keyword evidence="2" id="KW-1185">Reference proteome</keyword>
<proteinExistence type="predicted"/>
<comment type="caution">
    <text evidence="1">The sequence shown here is derived from an EMBL/GenBank/DDBJ whole genome shotgun (WGS) entry which is preliminary data.</text>
</comment>
<evidence type="ECO:0000313" key="1">
    <source>
        <dbReference type="EMBL" id="RZG43807.1"/>
    </source>
</evidence>
<dbReference type="Proteomes" id="UP000293863">
    <property type="component" value="Unassembled WGS sequence"/>
</dbReference>
<gene>
    <name evidence="1" type="ORF">EXU28_16390</name>
</gene>